<feature type="compositionally biased region" description="Low complexity" evidence="1">
    <location>
        <begin position="629"/>
        <end position="646"/>
    </location>
</feature>
<feature type="compositionally biased region" description="Polar residues" evidence="1">
    <location>
        <begin position="317"/>
        <end position="326"/>
    </location>
</feature>
<feature type="compositionally biased region" description="Low complexity" evidence="1">
    <location>
        <begin position="406"/>
        <end position="421"/>
    </location>
</feature>
<feature type="domain" description="Rhodopsin" evidence="3">
    <location>
        <begin position="41"/>
        <end position="274"/>
    </location>
</feature>
<proteinExistence type="predicted"/>
<feature type="compositionally biased region" description="Basic and acidic residues" evidence="1">
    <location>
        <begin position="297"/>
        <end position="308"/>
    </location>
</feature>
<feature type="compositionally biased region" description="Low complexity" evidence="1">
    <location>
        <begin position="354"/>
        <end position="368"/>
    </location>
</feature>
<protein>
    <recommendedName>
        <fullName evidence="3">Rhodopsin domain-containing protein</fullName>
    </recommendedName>
</protein>
<sequence>MRIPSSALSARATNTPDGSKRDAVTVTTWVTLVLLVVVFLLREVIKYTVKRKLEIDDLLTVIATIFAIGLSITTLILASDGLGDVVPLTVRRANDIMKAYYASNFLYIATLGFAKLALVDFFYKIHKVQQTHRRLIFWFGIFIFAWTFACLVAVAFQCGLPHPWEVLTLHCYDSGTFWIVYCITDMTIDVSIIMLSVNLVFYLNVKTSKKIAVVACFTPRIFVIGASLTRLVYLYPITPHTSPAFNLWLPVICTQVQVSLSIVTACIPYMRPFFDGTESEGRKGDGSRRNMITADEENGRFSSRDYLRGHKRGNGLSEDSTASNSWKYVRTPDVSPRLPSPPPLSPLTPPRLMTPPNCNTTPTNNSRSPSERGLRLKIPNPDIYVQRASIVSPQTASSNALSPECLSPQPLLSGSPSYSPVPLTPQEPTPPPRSHTPPSNTYDSDSEPPVRSPTQRFSLFPTQRAPRYSLVPQAYPKPPVSIHTTISERSRLSSRSHTPAMSVSRTNATSLNATPETRTPSSSQTPSPKPPNTRNTSPSPLLPLLFPVGKTSPRTRSPSFANVAYDDPLRTRAPPATALTSSIPVPAPILAPAPTLYSTSAYSSLPSHYPRTPRTTHASIRTSQQAIPSYHNHNHNYNHSYATTPPTSNPPTFPLPQPPTFTPYTPPISTTHSSPYSNSQSYASQPPSFSPISQSTTSPTSPQRRRNRRILTPHNSSRTVADSPISPVSPPTPVQFWREDAFGNGPGRTVVPGLWEEQRLAAVVVGERPVMRRDLRSSPRIVVQRFE</sequence>
<feature type="transmembrane region" description="Helical" evidence="2">
    <location>
        <begin position="176"/>
        <end position="204"/>
    </location>
</feature>
<feature type="compositionally biased region" description="Polar residues" evidence="1">
    <location>
        <begin position="452"/>
        <end position="461"/>
    </location>
</feature>
<evidence type="ECO:0000256" key="1">
    <source>
        <dbReference type="SAM" id="MobiDB-lite"/>
    </source>
</evidence>
<feature type="compositionally biased region" description="Pro residues" evidence="1">
    <location>
        <begin position="422"/>
        <end position="435"/>
    </location>
</feature>
<feature type="compositionally biased region" description="Pro residues" evidence="1">
    <location>
        <begin position="338"/>
        <end position="353"/>
    </location>
</feature>
<feature type="transmembrane region" description="Helical" evidence="2">
    <location>
        <begin position="26"/>
        <end position="45"/>
    </location>
</feature>
<feature type="compositionally biased region" description="Low complexity" evidence="1">
    <location>
        <begin position="537"/>
        <end position="547"/>
    </location>
</feature>
<evidence type="ECO:0000259" key="3">
    <source>
        <dbReference type="Pfam" id="PF20684"/>
    </source>
</evidence>
<feature type="compositionally biased region" description="Polar residues" evidence="1">
    <location>
        <begin position="492"/>
        <end position="513"/>
    </location>
</feature>
<organism evidence="4 5">
    <name type="scientific">Massarina eburnea CBS 473.64</name>
    <dbReference type="NCBI Taxonomy" id="1395130"/>
    <lineage>
        <taxon>Eukaryota</taxon>
        <taxon>Fungi</taxon>
        <taxon>Dikarya</taxon>
        <taxon>Ascomycota</taxon>
        <taxon>Pezizomycotina</taxon>
        <taxon>Dothideomycetes</taxon>
        <taxon>Pleosporomycetidae</taxon>
        <taxon>Pleosporales</taxon>
        <taxon>Massarineae</taxon>
        <taxon>Massarinaceae</taxon>
        <taxon>Massarina</taxon>
    </lineage>
</organism>
<accession>A0A6A6RKB7</accession>
<gene>
    <name evidence="4" type="ORF">P280DRAFT_191612</name>
</gene>
<feature type="transmembrane region" description="Helical" evidence="2">
    <location>
        <begin position="211"/>
        <end position="235"/>
    </location>
</feature>
<keyword evidence="2" id="KW-0472">Membrane</keyword>
<evidence type="ECO:0000313" key="4">
    <source>
        <dbReference type="EMBL" id="KAF2635596.1"/>
    </source>
</evidence>
<feature type="compositionally biased region" description="Basic and acidic residues" evidence="1">
    <location>
        <begin position="279"/>
        <end position="288"/>
    </location>
</feature>
<dbReference type="Proteomes" id="UP000799753">
    <property type="component" value="Unassembled WGS sequence"/>
</dbReference>
<dbReference type="AlphaFoldDB" id="A0A6A6RKB7"/>
<dbReference type="OrthoDB" id="3918601at2759"/>
<keyword evidence="2" id="KW-0812">Transmembrane</keyword>
<feature type="compositionally biased region" description="Low complexity" evidence="1">
    <location>
        <begin position="514"/>
        <end position="526"/>
    </location>
</feature>
<feature type="region of interest" description="Disordered" evidence="1">
    <location>
        <begin position="278"/>
        <end position="375"/>
    </location>
</feature>
<dbReference type="Pfam" id="PF20684">
    <property type="entry name" value="Fung_rhodopsin"/>
    <property type="match status" value="1"/>
</dbReference>
<feature type="region of interest" description="Disordered" evidence="1">
    <location>
        <begin position="629"/>
        <end position="734"/>
    </location>
</feature>
<feature type="region of interest" description="Disordered" evidence="1">
    <location>
        <begin position="395"/>
        <end position="562"/>
    </location>
</feature>
<evidence type="ECO:0000313" key="5">
    <source>
        <dbReference type="Proteomes" id="UP000799753"/>
    </source>
</evidence>
<dbReference type="EMBL" id="MU006805">
    <property type="protein sequence ID" value="KAF2635596.1"/>
    <property type="molecule type" value="Genomic_DNA"/>
</dbReference>
<dbReference type="PANTHER" id="PTHR38794:SF1">
    <property type="entry name" value="INTEGRAL MEMBRANE PROTEIN"/>
    <property type="match status" value="1"/>
</dbReference>
<keyword evidence="2" id="KW-1133">Transmembrane helix</keyword>
<reference evidence="4" key="1">
    <citation type="journal article" date="2020" name="Stud. Mycol.">
        <title>101 Dothideomycetes genomes: a test case for predicting lifestyles and emergence of pathogens.</title>
        <authorList>
            <person name="Haridas S."/>
            <person name="Albert R."/>
            <person name="Binder M."/>
            <person name="Bloem J."/>
            <person name="Labutti K."/>
            <person name="Salamov A."/>
            <person name="Andreopoulos B."/>
            <person name="Baker S."/>
            <person name="Barry K."/>
            <person name="Bills G."/>
            <person name="Bluhm B."/>
            <person name="Cannon C."/>
            <person name="Castanera R."/>
            <person name="Culley D."/>
            <person name="Daum C."/>
            <person name="Ezra D."/>
            <person name="Gonzalez J."/>
            <person name="Henrissat B."/>
            <person name="Kuo A."/>
            <person name="Liang C."/>
            <person name="Lipzen A."/>
            <person name="Lutzoni F."/>
            <person name="Magnuson J."/>
            <person name="Mondo S."/>
            <person name="Nolan M."/>
            <person name="Ohm R."/>
            <person name="Pangilinan J."/>
            <person name="Park H.-J."/>
            <person name="Ramirez L."/>
            <person name="Alfaro M."/>
            <person name="Sun H."/>
            <person name="Tritt A."/>
            <person name="Yoshinaga Y."/>
            <person name="Zwiers L.-H."/>
            <person name="Turgeon B."/>
            <person name="Goodwin S."/>
            <person name="Spatafora J."/>
            <person name="Crous P."/>
            <person name="Grigoriev I."/>
        </authorList>
    </citation>
    <scope>NUCLEOTIDE SEQUENCE</scope>
    <source>
        <strain evidence="4">CBS 473.64</strain>
    </source>
</reference>
<feature type="transmembrane region" description="Helical" evidence="2">
    <location>
        <begin position="99"/>
        <end position="123"/>
    </location>
</feature>
<feature type="compositionally biased region" description="Low complexity" evidence="1">
    <location>
        <begin position="667"/>
        <end position="702"/>
    </location>
</feature>
<feature type="compositionally biased region" description="Pro residues" evidence="1">
    <location>
        <begin position="647"/>
        <end position="666"/>
    </location>
</feature>
<feature type="region of interest" description="Disordered" evidence="1">
    <location>
        <begin position="1"/>
        <end position="20"/>
    </location>
</feature>
<name>A0A6A6RKB7_9PLEO</name>
<keyword evidence="5" id="KW-1185">Reference proteome</keyword>
<dbReference type="PANTHER" id="PTHR38794">
    <property type="entry name" value="INTEGRAL MEMBRANE PROTEIN"/>
    <property type="match status" value="1"/>
</dbReference>
<evidence type="ECO:0000256" key="2">
    <source>
        <dbReference type="SAM" id="Phobius"/>
    </source>
</evidence>
<feature type="transmembrane region" description="Helical" evidence="2">
    <location>
        <begin position="57"/>
        <end position="79"/>
    </location>
</feature>
<dbReference type="InterPro" id="IPR049326">
    <property type="entry name" value="Rhodopsin_dom_fungi"/>
</dbReference>
<feature type="compositionally biased region" description="Polar residues" evidence="1">
    <location>
        <begin position="1"/>
        <end position="17"/>
    </location>
</feature>
<feature type="transmembrane region" description="Helical" evidence="2">
    <location>
        <begin position="135"/>
        <end position="156"/>
    </location>
</feature>